<dbReference type="EC" id="4.1.3.16" evidence="7"/>
<dbReference type="PANTHER" id="PTHR30246:SF1">
    <property type="entry name" value="2-DEHYDRO-3-DEOXY-6-PHOSPHOGALACTONATE ALDOLASE-RELATED"/>
    <property type="match status" value="1"/>
</dbReference>
<dbReference type="EMBL" id="SUMC01000029">
    <property type="protein sequence ID" value="TKA08639.1"/>
    <property type="molecule type" value="Genomic_DNA"/>
</dbReference>
<feature type="region of interest" description="Disordered" evidence="6">
    <location>
        <begin position="1"/>
        <end position="31"/>
    </location>
</feature>
<accession>A0A4V5MZL5</accession>
<keyword evidence="8" id="KW-1185">Reference proteome</keyword>
<dbReference type="CDD" id="cd00452">
    <property type="entry name" value="KDPG_aldolase"/>
    <property type="match status" value="1"/>
</dbReference>
<comment type="subunit">
    <text evidence="3">Homotrimer.</text>
</comment>
<evidence type="ECO:0000256" key="3">
    <source>
        <dbReference type="ARBA" id="ARBA00011233"/>
    </source>
</evidence>
<keyword evidence="4 7" id="KW-0456">Lyase</keyword>
<organism evidence="7 8">
    <name type="scientific">Actinacidiphila oryziradicis</name>
    <dbReference type="NCBI Taxonomy" id="2571141"/>
    <lineage>
        <taxon>Bacteria</taxon>
        <taxon>Bacillati</taxon>
        <taxon>Actinomycetota</taxon>
        <taxon>Actinomycetes</taxon>
        <taxon>Kitasatosporales</taxon>
        <taxon>Streptomycetaceae</taxon>
        <taxon>Actinacidiphila</taxon>
    </lineage>
</organism>
<evidence type="ECO:0000256" key="4">
    <source>
        <dbReference type="ARBA" id="ARBA00023239"/>
    </source>
</evidence>
<sequence>MDPHPGAGRRGRGPSKRRRPGADLLLTERSPTKEASPVSALAPYALATLSALSADRVIAVVRAPSIPDAPALCAALAAGGIRWIEFTYTTPGVAGHLRRAAAAGTGCRIGVGTVLTAAQAEEALAAGAEFLVTPGGRPAVADVAGAAGIPVIMGALTPTEVAEAADLGATAVKIFPARSFGPGYFKDLAGPYPGIPLVASGGVNAGNAGEFLTCGARAVCAGTDVVPPSAVAAGDWAGITRRAEAFVAALAS</sequence>
<dbReference type="InterPro" id="IPR013785">
    <property type="entry name" value="Aldolase_TIM"/>
</dbReference>
<feature type="compositionally biased region" description="Basic residues" evidence="6">
    <location>
        <begin position="7"/>
        <end position="19"/>
    </location>
</feature>
<dbReference type="GO" id="GO:0008700">
    <property type="term" value="F:(R,S)-4-hydroxy-2-oxoglutarate aldolase activity"/>
    <property type="evidence" value="ECO:0007669"/>
    <property type="project" value="UniProtKB-EC"/>
</dbReference>
<name>A0A4V5MZL5_9ACTN</name>
<dbReference type="InterPro" id="IPR000887">
    <property type="entry name" value="Aldlse_KDPG_KHG"/>
</dbReference>
<reference evidence="7 8" key="1">
    <citation type="submission" date="2019-04" db="EMBL/GenBank/DDBJ databases">
        <title>Streptomyces oryziradicis sp. nov., a novel actinomycete isolated from rhizosphere soil of rice (Oryza sativa L.).</title>
        <authorList>
            <person name="Li C."/>
        </authorList>
    </citation>
    <scope>NUCLEOTIDE SEQUENCE [LARGE SCALE GENOMIC DNA]</scope>
    <source>
        <strain evidence="7 8">NEAU-C40</strain>
    </source>
</reference>
<comment type="pathway">
    <text evidence="1">Carbohydrate acid metabolism.</text>
</comment>
<dbReference type="OrthoDB" id="9805177at2"/>
<evidence type="ECO:0000256" key="2">
    <source>
        <dbReference type="ARBA" id="ARBA00006906"/>
    </source>
</evidence>
<comment type="similarity">
    <text evidence="2">Belongs to the KHG/KDPG aldolase family.</text>
</comment>
<evidence type="ECO:0000256" key="6">
    <source>
        <dbReference type="SAM" id="MobiDB-lite"/>
    </source>
</evidence>
<dbReference type="Proteomes" id="UP000305778">
    <property type="component" value="Unassembled WGS sequence"/>
</dbReference>
<gene>
    <name evidence="7" type="primary">eda</name>
    <name evidence="7" type="ORF">FCI23_27305</name>
</gene>
<dbReference type="EC" id="4.1.2.14" evidence="7"/>
<dbReference type="Pfam" id="PF01081">
    <property type="entry name" value="Aldolase"/>
    <property type="match status" value="1"/>
</dbReference>
<evidence type="ECO:0000256" key="5">
    <source>
        <dbReference type="ARBA" id="ARBA00023277"/>
    </source>
</evidence>
<evidence type="ECO:0000313" key="8">
    <source>
        <dbReference type="Proteomes" id="UP000305778"/>
    </source>
</evidence>
<dbReference type="AlphaFoldDB" id="A0A4V5MZL5"/>
<proteinExistence type="inferred from homology"/>
<keyword evidence="5" id="KW-0119">Carbohydrate metabolism</keyword>
<dbReference type="NCBIfam" id="TIGR01182">
    <property type="entry name" value="eda"/>
    <property type="match status" value="1"/>
</dbReference>
<dbReference type="SUPFAM" id="SSF51569">
    <property type="entry name" value="Aldolase"/>
    <property type="match status" value="1"/>
</dbReference>
<dbReference type="PANTHER" id="PTHR30246">
    <property type="entry name" value="2-KETO-3-DEOXY-6-PHOSPHOGLUCONATE ALDOLASE"/>
    <property type="match status" value="1"/>
</dbReference>
<protein>
    <submittedName>
        <fullName evidence="7">Bifunctional 4-hydroxy-2-oxoglutarate aldolase/2-dehydro-3-deoxy-phosphogluconate aldolase</fullName>
        <ecNumber evidence="7">4.1.2.14</ecNumber>
        <ecNumber evidence="7">4.1.3.16</ecNumber>
    </submittedName>
</protein>
<dbReference type="Gene3D" id="3.20.20.70">
    <property type="entry name" value="Aldolase class I"/>
    <property type="match status" value="1"/>
</dbReference>
<evidence type="ECO:0000256" key="1">
    <source>
        <dbReference type="ARBA" id="ARBA00004761"/>
    </source>
</evidence>
<dbReference type="GO" id="GO:0008675">
    <property type="term" value="F:2-dehydro-3-deoxy-phosphogluconate aldolase activity"/>
    <property type="evidence" value="ECO:0007669"/>
    <property type="project" value="UniProtKB-EC"/>
</dbReference>
<comment type="caution">
    <text evidence="7">The sequence shown here is derived from an EMBL/GenBank/DDBJ whole genome shotgun (WGS) entry which is preliminary data.</text>
</comment>
<evidence type="ECO:0000313" key="7">
    <source>
        <dbReference type="EMBL" id="TKA08639.1"/>
    </source>
</evidence>